<evidence type="ECO:0000313" key="10">
    <source>
        <dbReference type="EnsemblMetazoa" id="XP_001606269"/>
    </source>
</evidence>
<evidence type="ECO:0000256" key="3">
    <source>
        <dbReference type="ARBA" id="ARBA00020921"/>
    </source>
</evidence>
<dbReference type="InterPro" id="IPR017937">
    <property type="entry name" value="Thioredoxin_CS"/>
</dbReference>
<evidence type="ECO:0000313" key="11">
    <source>
        <dbReference type="Proteomes" id="UP000002358"/>
    </source>
</evidence>
<dbReference type="SUPFAM" id="SSF46565">
    <property type="entry name" value="Chaperone J-domain"/>
    <property type="match status" value="1"/>
</dbReference>
<dbReference type="InterPro" id="IPR018253">
    <property type="entry name" value="DnaJ_domain_CS"/>
</dbReference>
<feature type="domain" description="J" evidence="8">
    <location>
        <begin position="20"/>
        <end position="85"/>
    </location>
</feature>
<dbReference type="GO" id="GO:0005789">
    <property type="term" value="C:endoplasmic reticulum membrane"/>
    <property type="evidence" value="ECO:0007669"/>
    <property type="project" value="UniProtKB-SubCell"/>
</dbReference>
<evidence type="ECO:0000256" key="7">
    <source>
        <dbReference type="SAM" id="SignalP"/>
    </source>
</evidence>
<dbReference type="InParanoid" id="A0A7M7G7L2"/>
<organism evidence="10 11">
    <name type="scientific">Nasonia vitripennis</name>
    <name type="common">Parasitic wasp</name>
    <dbReference type="NCBI Taxonomy" id="7425"/>
    <lineage>
        <taxon>Eukaryota</taxon>
        <taxon>Metazoa</taxon>
        <taxon>Ecdysozoa</taxon>
        <taxon>Arthropoda</taxon>
        <taxon>Hexapoda</taxon>
        <taxon>Insecta</taxon>
        <taxon>Pterygota</taxon>
        <taxon>Neoptera</taxon>
        <taxon>Endopterygota</taxon>
        <taxon>Hymenoptera</taxon>
        <taxon>Apocrita</taxon>
        <taxon>Proctotrupomorpha</taxon>
        <taxon>Chalcidoidea</taxon>
        <taxon>Pteromalidae</taxon>
        <taxon>Pteromalinae</taxon>
        <taxon>Nasonia</taxon>
    </lineage>
</organism>
<reference evidence="10" key="1">
    <citation type="submission" date="2021-01" db="UniProtKB">
        <authorList>
            <consortium name="EnsemblMetazoa"/>
        </authorList>
    </citation>
    <scope>IDENTIFICATION</scope>
</reference>
<proteinExistence type="predicted"/>
<dbReference type="Proteomes" id="UP000002358">
    <property type="component" value="Chromosome 4"/>
</dbReference>
<dbReference type="CDD" id="cd02961">
    <property type="entry name" value="PDI_a_family"/>
    <property type="match status" value="2"/>
</dbReference>
<comment type="subcellular location">
    <subcellularLocation>
        <location evidence="1">Endoplasmic reticulum membrane</location>
        <topology evidence="1">Single-pass type IV membrane protein</topology>
    </subcellularLocation>
</comment>
<keyword evidence="11" id="KW-1185">Reference proteome</keyword>
<dbReference type="GO" id="GO:0051787">
    <property type="term" value="F:misfolded protein binding"/>
    <property type="evidence" value="ECO:0007669"/>
    <property type="project" value="TreeGrafter"/>
</dbReference>
<protein>
    <recommendedName>
        <fullName evidence="2">DnaJ homolog subfamily C member 10</fullName>
    </recommendedName>
    <alternativeName>
        <fullName evidence="3">DnaJ homolog subfamily C member 16</fullName>
    </alternativeName>
    <alternativeName>
        <fullName evidence="6">Endoplasmic reticulum DNA J domain-containing protein 8</fullName>
    </alternativeName>
</protein>
<accession>A0A7M7G7L2</accession>
<dbReference type="PRINTS" id="PR00625">
    <property type="entry name" value="JDOMAIN"/>
</dbReference>
<dbReference type="PROSITE" id="PS51352">
    <property type="entry name" value="THIOREDOXIN_2"/>
    <property type="match status" value="4"/>
</dbReference>
<dbReference type="GO" id="GO:0015035">
    <property type="term" value="F:protein-disulfide reductase activity"/>
    <property type="evidence" value="ECO:0007669"/>
    <property type="project" value="TreeGrafter"/>
</dbReference>
<sequence>MRSSILITLFVFASLTSAEDYYKLLGVERTADQRDIRKAFKKLAVTEHPDKKTDDPEAHERFIKLTTAYEVLKDPDLRKKYDLYGEEGLDDSKRRSNYHSYTYYQNNFGIYDDDPQIITLNRNDYFDSVTESEKMWFVNFYSPQCSHCHHLAPVWRKIAKDLEGVIRVGAVNCEDDWHLCSQVGIQSYPTLMHYPPNSKQGVRYKGEKSYEEIMRFVLDKIDADIREISKSVWNLLFEGNDKSIENPVLIFVCGENRYCFTKDERLRIAAIFDEMVDVKVFHCKDNDCGSVLSDSTGVVYLPPPNDANFKPVLFEDVLEVEDLVKKILEQLPEPQDINDDQFEDILDDLKRKSNDGWLICFYIGHATDFDVLLKHLPSILKDVNLAKINCGRYSTLCKNLNVNHYPAWGVLKPGGAFELSHGKNTMNDVANFAKSSLKAQNVWALSAQKIHDILGRQNGEVWFLDWYAPWCPPCMKFLPEVRKASLEFDSSVLHFGTVDCTTHAEICRQYNIRSYPTAMLVNGSTTHHFSTQRTAPHIVEFINEAMNPTVIHLTSNNFDKKLGKKRGRHLWVVDYFAPWCGPCQQLAPEWTQVAKALKPLSNVKIASVDCEAQKSVCQAQSIRSYPTIRLYPMGSEGLNSVALYNGQRDATSLLKWITQFLPVKVQDLNDHNLEKSVLKTDDIVLVDYYAPWCGHCIILEPQFAIAAQLLENKVRFARLNCDHYRYYCGQAGIRAYPTLKLYSTRQHRNSLQDGIRIKASTAESIRDEVLALLPKRVRQDRDEL</sequence>
<dbReference type="InterPro" id="IPR001623">
    <property type="entry name" value="DnaJ_domain"/>
</dbReference>
<feature type="signal peptide" evidence="7">
    <location>
        <begin position="1"/>
        <end position="18"/>
    </location>
</feature>
<feature type="domain" description="Thioredoxin" evidence="9">
    <location>
        <begin position="520"/>
        <end position="662"/>
    </location>
</feature>
<evidence type="ECO:0000256" key="1">
    <source>
        <dbReference type="ARBA" id="ARBA00004163"/>
    </source>
</evidence>
<keyword evidence="4" id="KW-0072">Autophagy</keyword>
<dbReference type="PRINTS" id="PR00421">
    <property type="entry name" value="THIOREDOXIN"/>
</dbReference>
<dbReference type="PROSITE" id="PS50076">
    <property type="entry name" value="DNAJ_2"/>
    <property type="match status" value="1"/>
</dbReference>
<feature type="domain" description="Thioredoxin" evidence="9">
    <location>
        <begin position="99"/>
        <end position="223"/>
    </location>
</feature>
<keyword evidence="7" id="KW-0732">Signal</keyword>
<evidence type="ECO:0000256" key="5">
    <source>
        <dbReference type="ARBA" id="ARBA00035002"/>
    </source>
</evidence>
<dbReference type="OrthoDB" id="5810603at2759"/>
<dbReference type="CDD" id="cd06257">
    <property type="entry name" value="DnaJ"/>
    <property type="match status" value="1"/>
</dbReference>
<evidence type="ECO:0000256" key="4">
    <source>
        <dbReference type="ARBA" id="ARBA00023006"/>
    </source>
</evidence>
<dbReference type="Gene3D" id="1.10.287.110">
    <property type="entry name" value="DnaJ domain"/>
    <property type="match status" value="1"/>
</dbReference>
<dbReference type="AlphaFoldDB" id="A0A7M7G7L2"/>
<dbReference type="InterPro" id="IPR036249">
    <property type="entry name" value="Thioredoxin-like_sf"/>
</dbReference>
<dbReference type="InterPro" id="IPR013766">
    <property type="entry name" value="Thioredoxin_domain"/>
</dbReference>
<dbReference type="PROSITE" id="PS00194">
    <property type="entry name" value="THIOREDOXIN_1"/>
    <property type="match status" value="1"/>
</dbReference>
<dbReference type="GO" id="GO:0036498">
    <property type="term" value="P:IRE1-mediated unfolded protein response"/>
    <property type="evidence" value="ECO:0007669"/>
    <property type="project" value="TreeGrafter"/>
</dbReference>
<name>A0A7M7G7L2_NASVI</name>
<dbReference type="PANTHER" id="PTHR44340">
    <property type="entry name" value="DNAJ HOMOLOG SUBFAMILY C MEMBER 10"/>
    <property type="match status" value="1"/>
</dbReference>
<dbReference type="RefSeq" id="XP_001606269.2">
    <property type="nucleotide sequence ID" value="XM_001606219.5"/>
</dbReference>
<dbReference type="SMR" id="A0A7M7G7L2"/>
<feature type="chain" id="PRO_5029560453" description="DnaJ homolog subfamily C member 10" evidence="7">
    <location>
        <begin position="19"/>
        <end position="784"/>
    </location>
</feature>
<dbReference type="Pfam" id="PF00085">
    <property type="entry name" value="Thioredoxin"/>
    <property type="match status" value="4"/>
</dbReference>
<evidence type="ECO:0000259" key="9">
    <source>
        <dbReference type="PROSITE" id="PS51352"/>
    </source>
</evidence>
<dbReference type="Gene3D" id="3.40.30.10">
    <property type="entry name" value="Glutaredoxin"/>
    <property type="match status" value="5"/>
</dbReference>
<dbReference type="InterPro" id="IPR036869">
    <property type="entry name" value="J_dom_sf"/>
</dbReference>
<dbReference type="PANTHER" id="PTHR44340:SF1">
    <property type="entry name" value="DNAJ HOMOLOG SUBFAMILY C MEMBER 10"/>
    <property type="match status" value="1"/>
</dbReference>
<evidence type="ECO:0000259" key="8">
    <source>
        <dbReference type="PROSITE" id="PS50076"/>
    </source>
</evidence>
<dbReference type="InterPro" id="IPR052460">
    <property type="entry name" value="ER_disulfide_reductase"/>
</dbReference>
<feature type="domain" description="Thioredoxin" evidence="9">
    <location>
        <begin position="406"/>
        <end position="517"/>
    </location>
</feature>
<feature type="domain" description="Thioredoxin" evidence="9">
    <location>
        <begin position="663"/>
        <end position="774"/>
    </location>
</feature>
<dbReference type="SUPFAM" id="SSF52833">
    <property type="entry name" value="Thioredoxin-like"/>
    <property type="match status" value="5"/>
</dbReference>
<dbReference type="EnsemblMetazoa" id="XM_001606219">
    <property type="protein sequence ID" value="XP_001606269"/>
    <property type="gene ID" value="LOC100122660"/>
</dbReference>
<dbReference type="GeneID" id="100122660"/>
<dbReference type="KEGG" id="nvi:100122660"/>
<dbReference type="SMART" id="SM00271">
    <property type="entry name" value="DnaJ"/>
    <property type="match status" value="1"/>
</dbReference>
<comment type="function">
    <text evidence="5">Plays an important role in regulating the size of autophagosomes during the formation process.</text>
</comment>
<dbReference type="GO" id="GO:0005788">
    <property type="term" value="C:endoplasmic reticulum lumen"/>
    <property type="evidence" value="ECO:0007669"/>
    <property type="project" value="TreeGrafter"/>
</dbReference>
<dbReference type="PROSITE" id="PS00636">
    <property type="entry name" value="DNAJ_1"/>
    <property type="match status" value="1"/>
</dbReference>
<dbReference type="GO" id="GO:0016671">
    <property type="term" value="F:oxidoreductase activity, acting on a sulfur group of donors, disulfide as acceptor"/>
    <property type="evidence" value="ECO:0007669"/>
    <property type="project" value="TreeGrafter"/>
</dbReference>
<dbReference type="FunFam" id="1.10.287.110:FF:000029">
    <property type="entry name" value="DnaJ homolog subfamily C member 10"/>
    <property type="match status" value="1"/>
</dbReference>
<evidence type="ECO:0000256" key="2">
    <source>
        <dbReference type="ARBA" id="ARBA00020920"/>
    </source>
</evidence>
<dbReference type="Pfam" id="PF00226">
    <property type="entry name" value="DnaJ"/>
    <property type="match status" value="1"/>
</dbReference>
<dbReference type="GO" id="GO:0006914">
    <property type="term" value="P:autophagy"/>
    <property type="evidence" value="ECO:0007669"/>
    <property type="project" value="UniProtKB-KW"/>
</dbReference>
<evidence type="ECO:0000256" key="6">
    <source>
        <dbReference type="ARBA" id="ARBA00035043"/>
    </source>
</evidence>